<feature type="region of interest" description="Disordered" evidence="1">
    <location>
        <begin position="1"/>
        <end position="26"/>
    </location>
</feature>
<dbReference type="PANTHER" id="PTHR42084">
    <property type="entry name" value="YALI0E26631P"/>
    <property type="match status" value="1"/>
</dbReference>
<name>A0AAE0WN58_9PEZI</name>
<evidence type="ECO:0000256" key="1">
    <source>
        <dbReference type="SAM" id="MobiDB-lite"/>
    </source>
</evidence>
<feature type="compositionally biased region" description="Acidic residues" evidence="1">
    <location>
        <begin position="52"/>
        <end position="62"/>
    </location>
</feature>
<organism evidence="2 3">
    <name type="scientific">Recurvomyces mirabilis</name>
    <dbReference type="NCBI Taxonomy" id="574656"/>
    <lineage>
        <taxon>Eukaryota</taxon>
        <taxon>Fungi</taxon>
        <taxon>Dikarya</taxon>
        <taxon>Ascomycota</taxon>
        <taxon>Pezizomycotina</taxon>
        <taxon>Dothideomycetes</taxon>
        <taxon>Dothideomycetidae</taxon>
        <taxon>Mycosphaerellales</taxon>
        <taxon>Teratosphaeriaceae</taxon>
        <taxon>Recurvomyces</taxon>
    </lineage>
</organism>
<reference evidence="2" key="1">
    <citation type="submission" date="2023-07" db="EMBL/GenBank/DDBJ databases">
        <title>Black Yeasts Isolated from many extreme environments.</title>
        <authorList>
            <person name="Coleine C."/>
            <person name="Stajich J.E."/>
            <person name="Selbmann L."/>
        </authorList>
    </citation>
    <scope>NUCLEOTIDE SEQUENCE</scope>
    <source>
        <strain evidence="2">CCFEE 5485</strain>
    </source>
</reference>
<protein>
    <submittedName>
        <fullName evidence="2">Uncharacterized protein</fullName>
    </submittedName>
</protein>
<gene>
    <name evidence="2" type="ORF">LTR78_005504</name>
</gene>
<dbReference type="Proteomes" id="UP001274830">
    <property type="component" value="Unassembled WGS sequence"/>
</dbReference>
<feature type="region of interest" description="Disordered" evidence="1">
    <location>
        <begin position="195"/>
        <end position="237"/>
    </location>
</feature>
<evidence type="ECO:0000313" key="3">
    <source>
        <dbReference type="Proteomes" id="UP001274830"/>
    </source>
</evidence>
<dbReference type="AlphaFoldDB" id="A0AAE0WN58"/>
<keyword evidence="3" id="KW-1185">Reference proteome</keyword>
<accession>A0AAE0WN58</accession>
<feature type="compositionally biased region" description="Basic and acidic residues" evidence="1">
    <location>
        <begin position="195"/>
        <end position="208"/>
    </location>
</feature>
<feature type="compositionally biased region" description="Pro residues" evidence="1">
    <location>
        <begin position="116"/>
        <end position="129"/>
    </location>
</feature>
<feature type="compositionally biased region" description="Polar residues" evidence="1">
    <location>
        <begin position="77"/>
        <end position="95"/>
    </location>
</feature>
<dbReference type="PANTHER" id="PTHR42084:SF1">
    <property type="entry name" value="SERINE_THREONINE-PROTEIN KINASE PPK6"/>
    <property type="match status" value="1"/>
</dbReference>
<evidence type="ECO:0000313" key="2">
    <source>
        <dbReference type="EMBL" id="KAK3674782.1"/>
    </source>
</evidence>
<feature type="compositionally biased region" description="Basic and acidic residues" evidence="1">
    <location>
        <begin position="225"/>
        <end position="237"/>
    </location>
</feature>
<comment type="caution">
    <text evidence="2">The sequence shown here is derived from an EMBL/GenBank/DDBJ whole genome shotgun (WGS) entry which is preliminary data.</text>
</comment>
<proteinExistence type="predicted"/>
<feature type="region of interest" description="Disordered" evidence="1">
    <location>
        <begin position="52"/>
        <end position="151"/>
    </location>
</feature>
<dbReference type="EMBL" id="JAUTXT010000018">
    <property type="protein sequence ID" value="KAK3674782.1"/>
    <property type="molecule type" value="Genomic_DNA"/>
</dbReference>
<sequence>MSQDLFAAFGSEESDACPSYSTESECSRLSSERVRIGTNVTTPSSTLATFCEDEDDFGDFEDASNTGPSEVLAAPSMLSSTNLQDVSHSRQTFSSPKPEPEAISTPSNRTPLTKPTYPPPKRSTPPPPTDARRKASTRPSKPAPEVGAHPFAGRMDFLFEADDDEYNAGTDEIADIASNPEAAMAYSKRVVLEQQAREEAKKQVERSQKQGAPKQAELVPVSDTVSKRSKDSRRTKEARVDVLLDAETDSGWGEPVDDYANVLTEPQYAKPDAYLPAVDLLALDGWRPGTTLESERTNTPIRPMTELARTLHHQSMVAKKPSPILAHETIADSDEWDDFEEAPASQSVAHCLDNTADDASRRNRLVIAQQTMPPAIQAQPPPPTNVPPPSVLMSMFPSLLEAGNDALFNTLSKLDTAQRQTLLSHPATHQFLRGYLALALVLAHVIVGRKLRWKRDSHLAQSMRIGPSVAGGGKGGMKLTGVDRGEVAKEDREVLDCIRLWKMQVGKLRSAVAGATASGLLAGEAGMPQVPELAEQMSVKTLKVDEGGFTAPAACALCGLKREERVTKVDVEVQDSFGEWWVDGANCHAVCLNFWVEHKEKLRSH</sequence>